<reference evidence="1" key="1">
    <citation type="journal article" date="2014" name="Front. Microbiol.">
        <title>High frequency of phylogenetically diverse reductive dehalogenase-homologous genes in deep subseafloor sedimentary metagenomes.</title>
        <authorList>
            <person name="Kawai M."/>
            <person name="Futagami T."/>
            <person name="Toyoda A."/>
            <person name="Takaki Y."/>
            <person name="Nishi S."/>
            <person name="Hori S."/>
            <person name="Arai W."/>
            <person name="Tsubouchi T."/>
            <person name="Morono Y."/>
            <person name="Uchiyama I."/>
            <person name="Ito T."/>
            <person name="Fujiyama A."/>
            <person name="Inagaki F."/>
            <person name="Takami H."/>
        </authorList>
    </citation>
    <scope>NUCLEOTIDE SEQUENCE</scope>
    <source>
        <strain evidence="1">Expedition CK06-06</strain>
    </source>
</reference>
<gene>
    <name evidence="1" type="ORF">S03H2_35214</name>
</gene>
<dbReference type="EMBL" id="BARU01021523">
    <property type="protein sequence ID" value="GAH60952.1"/>
    <property type="molecule type" value="Genomic_DNA"/>
</dbReference>
<proteinExistence type="predicted"/>
<dbReference type="AlphaFoldDB" id="X1GUZ5"/>
<organism evidence="1">
    <name type="scientific">marine sediment metagenome</name>
    <dbReference type="NCBI Taxonomy" id="412755"/>
    <lineage>
        <taxon>unclassified sequences</taxon>
        <taxon>metagenomes</taxon>
        <taxon>ecological metagenomes</taxon>
    </lineage>
</organism>
<sequence>MPEFAPGETRTAIALITVAPANLSCWSEIFLGPDEYTRVATS</sequence>
<feature type="non-terminal residue" evidence="1">
    <location>
        <position position="42"/>
    </location>
</feature>
<accession>X1GUZ5</accession>
<evidence type="ECO:0000313" key="1">
    <source>
        <dbReference type="EMBL" id="GAH60952.1"/>
    </source>
</evidence>
<protein>
    <submittedName>
        <fullName evidence="1">Uncharacterized protein</fullName>
    </submittedName>
</protein>
<comment type="caution">
    <text evidence="1">The sequence shown here is derived from an EMBL/GenBank/DDBJ whole genome shotgun (WGS) entry which is preliminary data.</text>
</comment>
<name>X1GUZ5_9ZZZZ</name>